<proteinExistence type="predicted"/>
<dbReference type="PANTHER" id="PTHR38009:SF1">
    <property type="entry name" value="CONSERVED HYPOTHETICAL PHAGE TAIL PROTEIN"/>
    <property type="match status" value="1"/>
</dbReference>
<dbReference type="InterPro" id="IPR011747">
    <property type="entry name" value="CHP02241"/>
</dbReference>
<sequence length="160" mass="17465">MSDATFVLHTFRFELAFQPEPLSGSGGGDAPVDGAFSECSGLEATMEPRVIQVGGHNLGAVQRAGPVTFGTVVLKRGISEGERLLRWFARVTSGDYGYRCTVRIRLKAPSENGELRTVLTYKLDRALPVKFKAADFNARATEVGIEELHLVHEGLTLEEE</sequence>
<dbReference type="PANTHER" id="PTHR38009">
    <property type="entry name" value="CONSERVED HYPOTHETICAL PHAGE TAIL PROTEIN"/>
    <property type="match status" value="1"/>
</dbReference>
<gene>
    <name evidence="1" type="ORF">MVI01_00790</name>
    <name evidence="2" type="ORF">SAMN04488504_11622</name>
</gene>
<evidence type="ECO:0000313" key="3">
    <source>
        <dbReference type="Proteomes" id="UP000198717"/>
    </source>
</evidence>
<dbReference type="AlphaFoldDB" id="A0A511H441"/>
<keyword evidence="3" id="KW-1185">Reference proteome</keyword>
<dbReference type="EMBL" id="BJVY01000001">
    <property type="protein sequence ID" value="GEL68295.1"/>
    <property type="molecule type" value="Genomic_DNA"/>
</dbReference>
<evidence type="ECO:0000313" key="1">
    <source>
        <dbReference type="EMBL" id="GEL68295.1"/>
    </source>
</evidence>
<evidence type="ECO:0000313" key="2">
    <source>
        <dbReference type="EMBL" id="SDE97339.1"/>
    </source>
</evidence>
<dbReference type="Proteomes" id="UP000198717">
    <property type="component" value="Unassembled WGS sequence"/>
</dbReference>
<dbReference type="Proteomes" id="UP000321224">
    <property type="component" value="Unassembled WGS sequence"/>
</dbReference>
<comment type="caution">
    <text evidence="1">The sequence shown here is derived from an EMBL/GenBank/DDBJ whole genome shotgun (WGS) entry which is preliminary data.</text>
</comment>
<reference evidence="1 4" key="2">
    <citation type="submission" date="2019-07" db="EMBL/GenBank/DDBJ databases">
        <title>Whole genome shotgun sequence of Myxococcus virescens NBRC 100334.</title>
        <authorList>
            <person name="Hosoyama A."/>
            <person name="Uohara A."/>
            <person name="Ohji S."/>
            <person name="Ichikawa N."/>
        </authorList>
    </citation>
    <scope>NUCLEOTIDE SEQUENCE [LARGE SCALE GENOMIC DNA]</scope>
    <source>
        <strain evidence="1 4">NBRC 100334</strain>
    </source>
</reference>
<dbReference type="NCBIfam" id="TIGR02241">
    <property type="entry name" value="conserved hypothetical phage tail region protein"/>
    <property type="match status" value="1"/>
</dbReference>
<dbReference type="EMBL" id="FNAJ01000016">
    <property type="protein sequence ID" value="SDE97339.1"/>
    <property type="molecule type" value="Genomic_DNA"/>
</dbReference>
<protein>
    <submittedName>
        <fullName evidence="2">Conserved hypothetical phage tail region protein</fullName>
    </submittedName>
</protein>
<dbReference type="RefSeq" id="WP_090494024.1">
    <property type="nucleotide sequence ID" value="NZ_BJVY01000001.1"/>
</dbReference>
<name>A0A511H441_9BACT</name>
<dbReference type="InterPro" id="IPR010667">
    <property type="entry name" value="Phage_T4_Gp19"/>
</dbReference>
<dbReference type="GO" id="GO:0005198">
    <property type="term" value="F:structural molecule activity"/>
    <property type="evidence" value="ECO:0007669"/>
    <property type="project" value="InterPro"/>
</dbReference>
<evidence type="ECO:0000313" key="4">
    <source>
        <dbReference type="Proteomes" id="UP000321224"/>
    </source>
</evidence>
<reference evidence="2 3" key="1">
    <citation type="submission" date="2016-10" db="EMBL/GenBank/DDBJ databases">
        <authorList>
            <person name="Varghese N."/>
            <person name="Submissions S."/>
        </authorList>
    </citation>
    <scope>NUCLEOTIDE SEQUENCE [LARGE SCALE GENOMIC DNA]</scope>
    <source>
        <strain evidence="2 3">DSM 2260</strain>
    </source>
</reference>
<organism evidence="1 4">
    <name type="scientific">Myxococcus virescens</name>
    <dbReference type="NCBI Taxonomy" id="83456"/>
    <lineage>
        <taxon>Bacteria</taxon>
        <taxon>Pseudomonadati</taxon>
        <taxon>Myxococcota</taxon>
        <taxon>Myxococcia</taxon>
        <taxon>Myxococcales</taxon>
        <taxon>Cystobacterineae</taxon>
        <taxon>Myxococcaceae</taxon>
        <taxon>Myxococcus</taxon>
    </lineage>
</organism>
<accession>A0A511H441</accession>
<dbReference type="Pfam" id="PF06841">
    <property type="entry name" value="Phage_T4_gp19"/>
    <property type="match status" value="1"/>
</dbReference>